<comment type="subcellular location">
    <subcellularLocation>
        <location evidence="1">Nucleus</location>
    </subcellularLocation>
</comment>
<evidence type="ECO:0000259" key="10">
    <source>
        <dbReference type="Pfam" id="PF00899"/>
    </source>
</evidence>
<comment type="subunit">
    <text evidence="6">Heterodimer of SAE1 and UBA2/SAE2. The heterodimer corresponds to the two domains that are encoded on a single polypeptide chain in ubiquitin-activating enzyme E1. Interacts with UBE2I.</text>
</comment>
<dbReference type="PRINTS" id="PR01849">
    <property type="entry name" value="UBIQUITINACT"/>
</dbReference>
<protein>
    <recommendedName>
        <fullName evidence="7">SUMO-activating enzyme subunit 1</fullName>
    </recommendedName>
    <alternativeName>
        <fullName evidence="8">Ubiquitin-like 1-activating enzyme E1A</fullName>
    </alternativeName>
</protein>
<dbReference type="Proteomes" id="UP001347796">
    <property type="component" value="Unassembled WGS sequence"/>
</dbReference>
<dbReference type="SUPFAM" id="SSF69572">
    <property type="entry name" value="Activating enzymes of the ubiquitin-like proteins"/>
    <property type="match status" value="1"/>
</dbReference>
<feature type="compositionally biased region" description="Polar residues" evidence="9">
    <location>
        <begin position="177"/>
        <end position="186"/>
    </location>
</feature>
<evidence type="ECO:0000256" key="7">
    <source>
        <dbReference type="ARBA" id="ARBA00044187"/>
    </source>
</evidence>
<gene>
    <name evidence="11" type="ORF">SNE40_010413</name>
</gene>
<feature type="domain" description="THIF-type NAD/FAD binding fold" evidence="10">
    <location>
        <begin position="14"/>
        <end position="339"/>
    </location>
</feature>
<evidence type="ECO:0000256" key="6">
    <source>
        <dbReference type="ARBA" id="ARBA00026003"/>
    </source>
</evidence>
<sequence>MGEENITEAEAALYDRQIRLWGLDAQKRLRAAKVLLIGIKGLGAEVAKNIVLSGIKSLTILDHTQVDEEDKLSQFLIPREEIGKNRAVSSLERTQLLNPMVNVTADTDDVADKNDDFFKQYDVICATCCPSSILCKINNICSENNIKYFAGDVFGYYGYMFADLGKHEFAEEVPKMNQKQESSQQGEECGDGEPAPKKIKKDEKETVVVKKEEIFSRLQSALDVDWSTTEIKTKIKRTPTAHFITLAIFDFMEKNKRRPQLSTSEEDSKQLLECRKMIIEKNQLDDKYLPENFIEHCFAELSPICAIVGGVLGQEIIKAVSQKDAPHNNFFFYNGVEGTGMVDKIGN</sequence>
<dbReference type="GO" id="GO:0016925">
    <property type="term" value="P:protein sumoylation"/>
    <property type="evidence" value="ECO:0007669"/>
    <property type="project" value="TreeGrafter"/>
</dbReference>
<reference evidence="11 12" key="1">
    <citation type="submission" date="2024-01" db="EMBL/GenBank/DDBJ databases">
        <title>The genome of the rayed Mediterranean limpet Patella caerulea (Linnaeus, 1758).</title>
        <authorList>
            <person name="Anh-Thu Weber A."/>
            <person name="Halstead-Nussloch G."/>
        </authorList>
    </citation>
    <scope>NUCLEOTIDE SEQUENCE [LARGE SCALE GENOMIC DNA]</scope>
    <source>
        <strain evidence="11">AATW-2023a</strain>
        <tissue evidence="11">Whole specimen</tissue>
    </source>
</reference>
<evidence type="ECO:0000256" key="5">
    <source>
        <dbReference type="ARBA" id="ARBA00023242"/>
    </source>
</evidence>
<dbReference type="FunFam" id="3.40.50.720:FF:000744">
    <property type="entry name" value="Smt3 activating enzyme 1"/>
    <property type="match status" value="1"/>
</dbReference>
<dbReference type="EMBL" id="JAZGQO010000007">
    <property type="protein sequence ID" value="KAK6182819.1"/>
    <property type="molecule type" value="Genomic_DNA"/>
</dbReference>
<proteinExistence type="inferred from homology"/>
<evidence type="ECO:0000256" key="9">
    <source>
        <dbReference type="SAM" id="MobiDB-lite"/>
    </source>
</evidence>
<dbReference type="Gene3D" id="3.40.50.720">
    <property type="entry name" value="NAD(P)-binding Rossmann-like Domain"/>
    <property type="match status" value="1"/>
</dbReference>
<dbReference type="GO" id="GO:0019948">
    <property type="term" value="F:SUMO activating enzyme activity"/>
    <property type="evidence" value="ECO:0007669"/>
    <property type="project" value="TreeGrafter"/>
</dbReference>
<evidence type="ECO:0000256" key="1">
    <source>
        <dbReference type="ARBA" id="ARBA00004123"/>
    </source>
</evidence>
<organism evidence="11 12">
    <name type="scientific">Patella caerulea</name>
    <name type="common">Rayed Mediterranean limpet</name>
    <dbReference type="NCBI Taxonomy" id="87958"/>
    <lineage>
        <taxon>Eukaryota</taxon>
        <taxon>Metazoa</taxon>
        <taxon>Spiralia</taxon>
        <taxon>Lophotrochozoa</taxon>
        <taxon>Mollusca</taxon>
        <taxon>Gastropoda</taxon>
        <taxon>Patellogastropoda</taxon>
        <taxon>Patelloidea</taxon>
        <taxon>Patellidae</taxon>
        <taxon>Patella</taxon>
    </lineage>
</organism>
<evidence type="ECO:0000313" key="12">
    <source>
        <dbReference type="Proteomes" id="UP001347796"/>
    </source>
</evidence>
<evidence type="ECO:0000256" key="2">
    <source>
        <dbReference type="ARBA" id="ARBA00004718"/>
    </source>
</evidence>
<evidence type="ECO:0000256" key="3">
    <source>
        <dbReference type="ARBA" id="ARBA00005673"/>
    </source>
</evidence>
<dbReference type="Pfam" id="PF00899">
    <property type="entry name" value="ThiF"/>
    <property type="match status" value="1"/>
</dbReference>
<dbReference type="InterPro" id="IPR035985">
    <property type="entry name" value="Ubiquitin-activating_enz"/>
</dbReference>
<dbReference type="GO" id="GO:0031510">
    <property type="term" value="C:SUMO activating enzyme complex"/>
    <property type="evidence" value="ECO:0007669"/>
    <property type="project" value="TreeGrafter"/>
</dbReference>
<dbReference type="PANTHER" id="PTHR10953:SF162">
    <property type="entry name" value="SUMO-ACTIVATING ENZYME SUBUNIT 1"/>
    <property type="match status" value="1"/>
</dbReference>
<keyword evidence="12" id="KW-1185">Reference proteome</keyword>
<keyword evidence="5" id="KW-0539">Nucleus</keyword>
<comment type="pathway">
    <text evidence="2">Protein modification; protein sumoylation.</text>
</comment>
<keyword evidence="4" id="KW-0833">Ubl conjugation pathway</keyword>
<name>A0AAN8PUJ6_PATCE</name>
<dbReference type="GO" id="GO:0005737">
    <property type="term" value="C:cytoplasm"/>
    <property type="evidence" value="ECO:0007669"/>
    <property type="project" value="TreeGrafter"/>
</dbReference>
<evidence type="ECO:0000256" key="4">
    <source>
        <dbReference type="ARBA" id="ARBA00022786"/>
    </source>
</evidence>
<feature type="region of interest" description="Disordered" evidence="9">
    <location>
        <begin position="174"/>
        <end position="202"/>
    </location>
</feature>
<accession>A0AAN8PUJ6</accession>
<dbReference type="InterPro" id="IPR000594">
    <property type="entry name" value="ThiF_NAD_FAD-bd"/>
</dbReference>
<comment type="similarity">
    <text evidence="3">Belongs to the ubiquitin-activating E1 family.</text>
</comment>
<dbReference type="InterPro" id="IPR000011">
    <property type="entry name" value="UBQ/SUMO-activ_enz_E1-like"/>
</dbReference>
<dbReference type="AlphaFoldDB" id="A0AAN8PUJ6"/>
<comment type="caution">
    <text evidence="11">The sequence shown here is derived from an EMBL/GenBank/DDBJ whole genome shotgun (WGS) entry which is preliminary data.</text>
</comment>
<dbReference type="CDD" id="cd01492">
    <property type="entry name" value="Aos1_SUMO"/>
    <property type="match status" value="1"/>
</dbReference>
<dbReference type="PANTHER" id="PTHR10953">
    <property type="entry name" value="UBIQUITIN-ACTIVATING ENZYME E1"/>
    <property type="match status" value="1"/>
</dbReference>
<dbReference type="InterPro" id="IPR045886">
    <property type="entry name" value="ThiF/MoeB/HesA"/>
</dbReference>
<evidence type="ECO:0000256" key="8">
    <source>
        <dbReference type="ARBA" id="ARBA00044354"/>
    </source>
</evidence>
<evidence type="ECO:0000313" key="11">
    <source>
        <dbReference type="EMBL" id="KAK6182819.1"/>
    </source>
</evidence>